<dbReference type="AlphaFoldDB" id="A0A0B6YXR5"/>
<name>A0A0B6YXR5_9EUPU</name>
<dbReference type="EMBL" id="HACG01014047">
    <property type="protein sequence ID" value="CEK60912.1"/>
    <property type="molecule type" value="Transcribed_RNA"/>
</dbReference>
<feature type="non-terminal residue" evidence="2">
    <location>
        <position position="1"/>
    </location>
</feature>
<gene>
    <name evidence="2" type="primary">ORF40715</name>
</gene>
<feature type="region of interest" description="Disordered" evidence="1">
    <location>
        <begin position="36"/>
        <end position="65"/>
    </location>
</feature>
<sequence>DSEISSVNLKKMKADDSTEIFQNIYQDEICDSSLTQKKLDQPKRKSKGHIKKRGGRRKLDSTSDTEVVNTCESDVRSAIERVPSQSSPDIECTQISSAEKEYLQQSSNTDSVAYTIPQTSSFEDIHTETLIDSEETADIHNREVESHD</sequence>
<evidence type="ECO:0000256" key="1">
    <source>
        <dbReference type="SAM" id="MobiDB-lite"/>
    </source>
</evidence>
<feature type="non-terminal residue" evidence="2">
    <location>
        <position position="148"/>
    </location>
</feature>
<reference evidence="2" key="1">
    <citation type="submission" date="2014-12" db="EMBL/GenBank/DDBJ databases">
        <title>Insight into the proteome of Arion vulgaris.</title>
        <authorList>
            <person name="Aradska J."/>
            <person name="Bulat T."/>
            <person name="Smidak R."/>
            <person name="Sarate P."/>
            <person name="Gangsoo J."/>
            <person name="Sialana F."/>
            <person name="Bilban M."/>
            <person name="Lubec G."/>
        </authorList>
    </citation>
    <scope>NUCLEOTIDE SEQUENCE</scope>
    <source>
        <tissue evidence="2">Skin</tissue>
    </source>
</reference>
<proteinExistence type="predicted"/>
<evidence type="ECO:0000313" key="2">
    <source>
        <dbReference type="EMBL" id="CEK60912.1"/>
    </source>
</evidence>
<feature type="compositionally biased region" description="Basic residues" evidence="1">
    <location>
        <begin position="44"/>
        <end position="56"/>
    </location>
</feature>
<protein>
    <submittedName>
        <fullName evidence="2">Uncharacterized protein</fullName>
    </submittedName>
</protein>
<organism evidence="2">
    <name type="scientific">Arion vulgaris</name>
    <dbReference type="NCBI Taxonomy" id="1028688"/>
    <lineage>
        <taxon>Eukaryota</taxon>
        <taxon>Metazoa</taxon>
        <taxon>Spiralia</taxon>
        <taxon>Lophotrochozoa</taxon>
        <taxon>Mollusca</taxon>
        <taxon>Gastropoda</taxon>
        <taxon>Heterobranchia</taxon>
        <taxon>Euthyneura</taxon>
        <taxon>Panpulmonata</taxon>
        <taxon>Eupulmonata</taxon>
        <taxon>Stylommatophora</taxon>
        <taxon>Helicina</taxon>
        <taxon>Arionoidea</taxon>
        <taxon>Arionidae</taxon>
        <taxon>Arion</taxon>
    </lineage>
</organism>
<accession>A0A0B6YXR5</accession>